<sequence>PDISGIGVCTSIYAQNIITPILAICPFWDNKVKDKELKRVEEMSMLILLMACALLISAVMQALTTGMSTYYTLIIFNLGWMNNTNAFVYAILW</sequence>
<evidence type="ECO:0000313" key="2">
    <source>
        <dbReference type="EMBL" id="KAF9440068.1"/>
    </source>
</evidence>
<feature type="transmembrane region" description="Helical" evidence="1">
    <location>
        <begin position="70"/>
        <end position="92"/>
    </location>
</feature>
<proteinExistence type="predicted"/>
<keyword evidence="1" id="KW-0472">Membrane</keyword>
<dbReference type="AlphaFoldDB" id="A0A9P5WWH1"/>
<feature type="transmembrane region" description="Helical" evidence="1">
    <location>
        <begin position="45"/>
        <end position="64"/>
    </location>
</feature>
<dbReference type="OrthoDB" id="3351993at2759"/>
<protein>
    <submittedName>
        <fullName evidence="2">Uncharacterized protein</fullName>
    </submittedName>
</protein>
<feature type="non-terminal residue" evidence="2">
    <location>
        <position position="1"/>
    </location>
</feature>
<keyword evidence="1" id="KW-0812">Transmembrane</keyword>
<organism evidence="2 3">
    <name type="scientific">Macrolepiota fuliginosa MF-IS2</name>
    <dbReference type="NCBI Taxonomy" id="1400762"/>
    <lineage>
        <taxon>Eukaryota</taxon>
        <taxon>Fungi</taxon>
        <taxon>Dikarya</taxon>
        <taxon>Basidiomycota</taxon>
        <taxon>Agaricomycotina</taxon>
        <taxon>Agaricomycetes</taxon>
        <taxon>Agaricomycetidae</taxon>
        <taxon>Agaricales</taxon>
        <taxon>Agaricineae</taxon>
        <taxon>Agaricaceae</taxon>
        <taxon>Macrolepiota</taxon>
    </lineage>
</organism>
<dbReference type="EMBL" id="MU152912">
    <property type="protein sequence ID" value="KAF9440068.1"/>
    <property type="molecule type" value="Genomic_DNA"/>
</dbReference>
<name>A0A9P5WWH1_9AGAR</name>
<gene>
    <name evidence="2" type="ORF">P691DRAFT_688817</name>
</gene>
<comment type="caution">
    <text evidence="2">The sequence shown here is derived from an EMBL/GenBank/DDBJ whole genome shotgun (WGS) entry which is preliminary data.</text>
</comment>
<accession>A0A9P5WWH1</accession>
<evidence type="ECO:0000313" key="3">
    <source>
        <dbReference type="Proteomes" id="UP000807342"/>
    </source>
</evidence>
<reference evidence="2" key="1">
    <citation type="submission" date="2020-11" db="EMBL/GenBank/DDBJ databases">
        <authorList>
            <consortium name="DOE Joint Genome Institute"/>
            <person name="Ahrendt S."/>
            <person name="Riley R."/>
            <person name="Andreopoulos W."/>
            <person name="Labutti K."/>
            <person name="Pangilinan J."/>
            <person name="Ruiz-Duenas F.J."/>
            <person name="Barrasa J.M."/>
            <person name="Sanchez-Garcia M."/>
            <person name="Camarero S."/>
            <person name="Miyauchi S."/>
            <person name="Serrano A."/>
            <person name="Linde D."/>
            <person name="Babiker R."/>
            <person name="Drula E."/>
            <person name="Ayuso-Fernandez I."/>
            <person name="Pacheco R."/>
            <person name="Padilla G."/>
            <person name="Ferreira P."/>
            <person name="Barriuso J."/>
            <person name="Kellner H."/>
            <person name="Castanera R."/>
            <person name="Alfaro M."/>
            <person name="Ramirez L."/>
            <person name="Pisabarro A.G."/>
            <person name="Kuo A."/>
            <person name="Tritt A."/>
            <person name="Lipzen A."/>
            <person name="He G."/>
            <person name="Yan M."/>
            <person name="Ng V."/>
            <person name="Cullen D."/>
            <person name="Martin F."/>
            <person name="Rosso M.-N."/>
            <person name="Henrissat B."/>
            <person name="Hibbett D."/>
            <person name="Martinez A.T."/>
            <person name="Grigoriev I.V."/>
        </authorList>
    </citation>
    <scope>NUCLEOTIDE SEQUENCE</scope>
    <source>
        <strain evidence="2">MF-IS2</strain>
    </source>
</reference>
<evidence type="ECO:0000256" key="1">
    <source>
        <dbReference type="SAM" id="Phobius"/>
    </source>
</evidence>
<keyword evidence="1" id="KW-1133">Transmembrane helix</keyword>
<keyword evidence="3" id="KW-1185">Reference proteome</keyword>
<dbReference type="Proteomes" id="UP000807342">
    <property type="component" value="Unassembled WGS sequence"/>
</dbReference>